<feature type="transmembrane region" description="Helical" evidence="1">
    <location>
        <begin position="42"/>
        <end position="63"/>
    </location>
</feature>
<evidence type="ECO:0000256" key="1">
    <source>
        <dbReference type="SAM" id="Phobius"/>
    </source>
</evidence>
<dbReference type="KEGG" id="sca:SCA_1519"/>
<reference evidence="2 3" key="1">
    <citation type="journal article" date="2009" name="Appl. Environ. Microbiol.">
        <title>Genome analysis of the meat starter culture bacterium Staphylococcus carnosus TM300.</title>
        <authorList>
            <person name="Rosenstein R."/>
            <person name="Nerz C."/>
            <person name="Biswas L."/>
            <person name="Resch A."/>
            <person name="Raddatz G."/>
            <person name="Schuster S.C."/>
            <person name="Goetz F."/>
        </authorList>
    </citation>
    <scope>NUCLEOTIDE SEQUENCE [LARGE SCALE GENOMIC DNA]</scope>
    <source>
        <strain evidence="2 3">TM300</strain>
    </source>
</reference>
<feature type="transmembrane region" description="Helical" evidence="1">
    <location>
        <begin position="12"/>
        <end position="30"/>
    </location>
</feature>
<dbReference type="eggNOG" id="ENOG503059F">
    <property type="taxonomic scope" value="Bacteria"/>
</dbReference>
<accession>B9DMM8</accession>
<evidence type="ECO:0000313" key="3">
    <source>
        <dbReference type="Proteomes" id="UP000000444"/>
    </source>
</evidence>
<dbReference type="HOGENOM" id="CLU_1146637_0_0_9"/>
<proteinExistence type="predicted"/>
<dbReference type="Proteomes" id="UP000000444">
    <property type="component" value="Chromosome"/>
</dbReference>
<dbReference type="BioCyc" id="SCAR396513:SCA_RS07710-MONOMER"/>
<keyword evidence="1" id="KW-0812">Transmembrane</keyword>
<sequence length="242" mass="28492">MLKKFFKTIGCILIIILSVFLVWYLNIFVLKTFSITGKNNDFYTGNATILAAIIAVVGVFFTIKHNNETKRKELLDNLDSKSEWRKQLYDVASKTILTTDDVYRVLASLRYIPKDSEDIAESKQKHFDVATREIFEDLYKIIKDMNIKKLENECMKGEEVETNLSFENGEIVKIYVKYLLKHHWEYNQDNPKKYHDSKEKDDFYAAKQEIKYIKNNGIKCYLEVMSNLSNKRGCLKLEKHKK</sequence>
<dbReference type="OrthoDB" id="2235255at2"/>
<dbReference type="GeneID" id="93793972"/>
<dbReference type="RefSeq" id="WP_015900764.1">
    <property type="nucleotide sequence ID" value="NC_012121.1"/>
</dbReference>
<dbReference type="AlphaFoldDB" id="B9DMM8"/>
<dbReference type="EMBL" id="AM295250">
    <property type="protein sequence ID" value="CAL28424.1"/>
    <property type="molecule type" value="Genomic_DNA"/>
</dbReference>
<gene>
    <name evidence="2" type="ordered locus">Sca_1519</name>
</gene>
<organism evidence="2 3">
    <name type="scientific">Staphylococcus carnosus (strain TM300)</name>
    <dbReference type="NCBI Taxonomy" id="396513"/>
    <lineage>
        <taxon>Bacteria</taxon>
        <taxon>Bacillati</taxon>
        <taxon>Bacillota</taxon>
        <taxon>Bacilli</taxon>
        <taxon>Bacillales</taxon>
        <taxon>Staphylococcaceae</taxon>
        <taxon>Staphylococcus</taxon>
    </lineage>
</organism>
<name>B9DMM8_STACT</name>
<keyword evidence="3" id="KW-1185">Reference proteome</keyword>
<protein>
    <submittedName>
        <fullName evidence="2">Uncharacterized protein</fullName>
    </submittedName>
</protein>
<keyword evidence="1" id="KW-1133">Transmembrane helix</keyword>
<keyword evidence="1" id="KW-0472">Membrane</keyword>
<evidence type="ECO:0000313" key="2">
    <source>
        <dbReference type="EMBL" id="CAL28424.1"/>
    </source>
</evidence>